<sequence length="916" mass="104140">MAKDHKYGITILHPKPDIAAGGEVASDGIVFDLVAIHGLNGDPIKTWTHGETGVMWLRDLLPKVIPNIRVMTFGYNARFNSFTAQQDLRSISTKLLAELVDVRTTEVVVLRSKSECNNQYMQSYSLTPRALIKTLQKDSEVLMEITDDFIKRRKKVHLVSFYELELTSIGPFFRRMIVDHQSAILNVPHEITIPQFSDHRNIGRFRSQQDHFAIPFDIDIQPCSSFRGRDDVFELLRTYFHGDHQHVQQRRIFAICGLGGSGKTQTALHYALQNLSKYKTGIALLNATSSASLEADFGRLHDLLRLGESNNKVGSVRRWLAKPENSQWLLVFDNADNLDAVRIQKYFPAVNWGHIIITSRDQAAIGGIAEDGHVLRPLTTEDAIQLLIDKSGIRHPTHGDTEDARVVVELLGSLPLALVQAGAFVRSRHRSLKEYCELYMTRRDDLLRFTSRLGDTEMAVLTAWEINFKQVEHEAPDAVYLLLLFSFLEPSSIPEMLLHRGSSPQKRWGRNGEVEEIRAEDEGVNENLTRVIQGDFEFDLAVEKLLSFSLISCNKESDGLRNFSIHPLVQYCAVQRLSPSEPAGLYFPILTRVLSEYDSMALEDGEPTFFRHELAECLLAASRFSNAKWKVEAISRTKKLLEGDGDPFLNAWLAYRESSVMRMSGITEISTLEKITSRARNITLGKILRLQGEFKEALEQLDSVLQNSFLDDFFEGTGWYRVLLSEVADLRCELGQHIEAEKLLLQELAPMREKGTHNIATGRRLQMSLAETYLQRNMYAEAESLLCDLRRVFLSSEEPDYNAKFNKFRVWASLARVSHRQSHWEDALTRWKHALSALESFKMDKSFNAGLVQASIAHTLIMTSHEMDGAQMLQKARANMASDSRVFWIPLFNSQWHDFIIDGLQGFKIDYSDADA</sequence>
<dbReference type="OrthoDB" id="4172653at2759"/>
<dbReference type="PANTHER" id="PTHR35205">
    <property type="entry name" value="NB-ARC AND TPR DOMAIN PROTEIN"/>
    <property type="match status" value="1"/>
</dbReference>
<dbReference type="Proteomes" id="UP000054563">
    <property type="component" value="Unassembled WGS sequence"/>
</dbReference>
<protein>
    <submittedName>
        <fullName evidence="2">TPR repeat-containing protein</fullName>
    </submittedName>
</protein>
<proteinExistence type="predicted"/>
<dbReference type="AlphaFoldDB" id="A0A0J8RPH3"/>
<feature type="domain" description="DUF7779" evidence="1">
    <location>
        <begin position="471"/>
        <end position="581"/>
    </location>
</feature>
<dbReference type="Gene3D" id="1.25.40.10">
    <property type="entry name" value="Tetratricopeptide repeat domain"/>
    <property type="match status" value="1"/>
</dbReference>
<dbReference type="VEuPathDB" id="FungiDB:CIHG_03423"/>
<dbReference type="Pfam" id="PF25000">
    <property type="entry name" value="DUF7779"/>
    <property type="match status" value="1"/>
</dbReference>
<name>A0A0J8RPH3_COCIT</name>
<dbReference type="InterPro" id="IPR011990">
    <property type="entry name" value="TPR-like_helical_dom_sf"/>
</dbReference>
<accession>A0A0J8RPH3</accession>
<dbReference type="STRING" id="396776.A0A0J8RPH3"/>
<dbReference type="InterPro" id="IPR056681">
    <property type="entry name" value="DUF7779"/>
</dbReference>
<dbReference type="SUPFAM" id="SSF52540">
    <property type="entry name" value="P-loop containing nucleoside triphosphate hydrolases"/>
    <property type="match status" value="1"/>
</dbReference>
<gene>
    <name evidence="2" type="ORF">CIHG_03423</name>
</gene>
<evidence type="ECO:0000313" key="2">
    <source>
        <dbReference type="EMBL" id="KMU85894.1"/>
    </source>
</evidence>
<organism evidence="2 3">
    <name type="scientific">Coccidioides immitis H538.4</name>
    <dbReference type="NCBI Taxonomy" id="396776"/>
    <lineage>
        <taxon>Eukaryota</taxon>
        <taxon>Fungi</taxon>
        <taxon>Dikarya</taxon>
        <taxon>Ascomycota</taxon>
        <taxon>Pezizomycotina</taxon>
        <taxon>Eurotiomycetes</taxon>
        <taxon>Eurotiomycetidae</taxon>
        <taxon>Onygenales</taxon>
        <taxon>Onygenaceae</taxon>
        <taxon>Coccidioides</taxon>
    </lineage>
</organism>
<dbReference type="InterPro" id="IPR027417">
    <property type="entry name" value="P-loop_NTPase"/>
</dbReference>
<dbReference type="EMBL" id="DS016990">
    <property type="protein sequence ID" value="KMU85894.1"/>
    <property type="molecule type" value="Genomic_DNA"/>
</dbReference>
<evidence type="ECO:0000259" key="1">
    <source>
        <dbReference type="Pfam" id="PF25000"/>
    </source>
</evidence>
<reference evidence="3" key="1">
    <citation type="journal article" date="2010" name="Genome Res.">
        <title>Population genomic sequencing of Coccidioides fungi reveals recent hybridization and transposon control.</title>
        <authorList>
            <person name="Neafsey D.E."/>
            <person name="Barker B.M."/>
            <person name="Sharpton T.J."/>
            <person name="Stajich J.E."/>
            <person name="Park D.J."/>
            <person name="Whiston E."/>
            <person name="Hung C.-Y."/>
            <person name="McMahan C."/>
            <person name="White J."/>
            <person name="Sykes S."/>
            <person name="Heiman D."/>
            <person name="Young S."/>
            <person name="Zeng Q."/>
            <person name="Abouelleil A."/>
            <person name="Aftuck L."/>
            <person name="Bessette D."/>
            <person name="Brown A."/>
            <person name="FitzGerald M."/>
            <person name="Lui A."/>
            <person name="Macdonald J.P."/>
            <person name="Priest M."/>
            <person name="Orbach M.J."/>
            <person name="Galgiani J.N."/>
            <person name="Kirkland T.N."/>
            <person name="Cole G.T."/>
            <person name="Birren B.W."/>
            <person name="Henn M.R."/>
            <person name="Taylor J.W."/>
            <person name="Rounsley S.D."/>
        </authorList>
    </citation>
    <scope>NUCLEOTIDE SEQUENCE [LARGE SCALE GENOMIC DNA]</scope>
    <source>
        <strain evidence="3">H538.4</strain>
    </source>
</reference>
<dbReference type="SUPFAM" id="SSF48452">
    <property type="entry name" value="TPR-like"/>
    <property type="match status" value="1"/>
</dbReference>
<dbReference type="Gene3D" id="3.40.50.300">
    <property type="entry name" value="P-loop containing nucleotide triphosphate hydrolases"/>
    <property type="match status" value="1"/>
</dbReference>
<evidence type="ECO:0000313" key="3">
    <source>
        <dbReference type="Proteomes" id="UP000054563"/>
    </source>
</evidence>
<dbReference type="PANTHER" id="PTHR35205:SF1">
    <property type="entry name" value="ZU5 DOMAIN-CONTAINING PROTEIN"/>
    <property type="match status" value="1"/>
</dbReference>